<evidence type="ECO:0000256" key="1">
    <source>
        <dbReference type="ARBA" id="ARBA00022723"/>
    </source>
</evidence>
<evidence type="ECO:0000256" key="2">
    <source>
        <dbReference type="ARBA" id="ARBA00022771"/>
    </source>
</evidence>
<protein>
    <recommendedName>
        <fullName evidence="6">ZZ-type domain-containing protein</fullName>
    </recommendedName>
</protein>
<evidence type="ECO:0000256" key="3">
    <source>
        <dbReference type="ARBA" id="ARBA00022833"/>
    </source>
</evidence>
<dbReference type="InterPro" id="IPR043145">
    <property type="entry name" value="Znf_ZZ_sf"/>
</dbReference>
<reference evidence="7" key="1">
    <citation type="submission" date="2021-02" db="EMBL/GenBank/DDBJ databases">
        <title>First Annotated Genome of the Yellow-green Alga Tribonema minus.</title>
        <authorList>
            <person name="Mahan K.M."/>
        </authorList>
    </citation>
    <scope>NUCLEOTIDE SEQUENCE</scope>
    <source>
        <strain evidence="7">UTEX B ZZ1240</strain>
    </source>
</reference>
<dbReference type="OrthoDB" id="661148at2759"/>
<dbReference type="GO" id="GO:0008270">
    <property type="term" value="F:zinc ion binding"/>
    <property type="evidence" value="ECO:0007669"/>
    <property type="project" value="UniProtKB-KW"/>
</dbReference>
<dbReference type="Gene3D" id="3.30.60.90">
    <property type="match status" value="1"/>
</dbReference>
<evidence type="ECO:0000313" key="7">
    <source>
        <dbReference type="EMBL" id="KAG5180756.1"/>
    </source>
</evidence>
<dbReference type="EMBL" id="JAFCMP010000357">
    <property type="protein sequence ID" value="KAG5180756.1"/>
    <property type="molecule type" value="Genomic_DNA"/>
</dbReference>
<evidence type="ECO:0000313" key="8">
    <source>
        <dbReference type="Proteomes" id="UP000664859"/>
    </source>
</evidence>
<feature type="region of interest" description="Disordered" evidence="5">
    <location>
        <begin position="272"/>
        <end position="311"/>
    </location>
</feature>
<sequence>MDREDSKEETLLSSHSGAFSVVIDDLAAFLSFCVSHLIQAINLCSAEVKALLTGLPPSLSAGTTMGSSDVGIRVTAAMHLGIRCDNCGTLPITGIRYKSLARADYDLCARCILLNTAEPFMAIVKPLDARSPLNFYSAQLDAALLRTLTRLKLLARDGHISEERRAAHADTLVTEWVEQQQAQLHAAGGSLHVPPPLVPQQQQQQQQQQREGEPGGAAALAAAATAAMRAVAETASIAAGSDVAAAAAALSDGRGAESMELRNLASPSDGAALMFHSGELPSLGSSAAQPQSGSSSSSSSGGGSGGGGGASYAASAVAAEDAEAEPEASRQLLITSSSSSSGGNDNAEPLSRATFETTLAAAAAAPAAAAAAPQHTCAAAPPLQLSSLPLTDSHTLHTHTRAPATLDSSLLIQSVGNLARSFATGPSSLSIAGGEWSVVTLGAGGSSSGGSSGDVRCADAAGGSCKSEERLV</sequence>
<accession>A0A835YT41</accession>
<dbReference type="InterPro" id="IPR000433">
    <property type="entry name" value="Znf_ZZ"/>
</dbReference>
<dbReference type="AlphaFoldDB" id="A0A835YT41"/>
<evidence type="ECO:0000256" key="5">
    <source>
        <dbReference type="SAM" id="MobiDB-lite"/>
    </source>
</evidence>
<feature type="compositionally biased region" description="Gly residues" evidence="5">
    <location>
        <begin position="300"/>
        <end position="310"/>
    </location>
</feature>
<evidence type="ECO:0000256" key="4">
    <source>
        <dbReference type="PROSITE-ProRule" id="PRU00228"/>
    </source>
</evidence>
<keyword evidence="8" id="KW-1185">Reference proteome</keyword>
<name>A0A835YT41_9STRA</name>
<feature type="region of interest" description="Disordered" evidence="5">
    <location>
        <begin position="189"/>
        <end position="218"/>
    </location>
</feature>
<comment type="caution">
    <text evidence="7">The sequence shown here is derived from an EMBL/GenBank/DDBJ whole genome shotgun (WGS) entry which is preliminary data.</text>
</comment>
<feature type="compositionally biased region" description="Low complexity" evidence="5">
    <location>
        <begin position="284"/>
        <end position="299"/>
    </location>
</feature>
<dbReference type="PROSITE" id="PS50135">
    <property type="entry name" value="ZF_ZZ_2"/>
    <property type="match status" value="1"/>
</dbReference>
<evidence type="ECO:0000259" key="6">
    <source>
        <dbReference type="PROSITE" id="PS50135"/>
    </source>
</evidence>
<keyword evidence="1" id="KW-0479">Metal-binding</keyword>
<dbReference type="SMART" id="SM00291">
    <property type="entry name" value="ZnF_ZZ"/>
    <property type="match status" value="1"/>
</dbReference>
<keyword evidence="2 4" id="KW-0863">Zinc-finger</keyword>
<gene>
    <name evidence="7" type="ORF">JKP88DRAFT_322886</name>
</gene>
<feature type="domain" description="ZZ-type" evidence="6">
    <location>
        <begin position="79"/>
        <end position="141"/>
    </location>
</feature>
<feature type="compositionally biased region" description="Low complexity" evidence="5">
    <location>
        <begin position="200"/>
        <end position="209"/>
    </location>
</feature>
<dbReference type="SUPFAM" id="SSF57850">
    <property type="entry name" value="RING/U-box"/>
    <property type="match status" value="1"/>
</dbReference>
<keyword evidence="3" id="KW-0862">Zinc</keyword>
<feature type="region of interest" description="Disordered" evidence="5">
    <location>
        <begin position="444"/>
        <end position="472"/>
    </location>
</feature>
<proteinExistence type="predicted"/>
<dbReference type="Pfam" id="PF00569">
    <property type="entry name" value="ZZ"/>
    <property type="match status" value="1"/>
</dbReference>
<dbReference type="Proteomes" id="UP000664859">
    <property type="component" value="Unassembled WGS sequence"/>
</dbReference>
<organism evidence="7 8">
    <name type="scientific">Tribonema minus</name>
    <dbReference type="NCBI Taxonomy" id="303371"/>
    <lineage>
        <taxon>Eukaryota</taxon>
        <taxon>Sar</taxon>
        <taxon>Stramenopiles</taxon>
        <taxon>Ochrophyta</taxon>
        <taxon>PX clade</taxon>
        <taxon>Xanthophyceae</taxon>
        <taxon>Tribonematales</taxon>
        <taxon>Tribonemataceae</taxon>
        <taxon>Tribonema</taxon>
    </lineage>
</organism>